<organism evidence="7 8">
    <name type="scientific">Peribacillus butanolivorans</name>
    <dbReference type="NCBI Taxonomy" id="421767"/>
    <lineage>
        <taxon>Bacteria</taxon>
        <taxon>Bacillati</taxon>
        <taxon>Bacillota</taxon>
        <taxon>Bacilli</taxon>
        <taxon>Bacillales</taxon>
        <taxon>Bacillaceae</taxon>
        <taxon>Peribacillus</taxon>
    </lineage>
</organism>
<evidence type="ECO:0000313" key="7">
    <source>
        <dbReference type="EMBL" id="PEJ32289.1"/>
    </source>
</evidence>
<evidence type="ECO:0000256" key="2">
    <source>
        <dbReference type="ARBA" id="ARBA00022692"/>
    </source>
</evidence>
<name>A0AAX0RRK8_9BACI</name>
<comment type="subcellular location">
    <subcellularLocation>
        <location evidence="1">Endomembrane system</location>
        <topology evidence="1">Multi-pass membrane protein</topology>
    </subcellularLocation>
</comment>
<proteinExistence type="predicted"/>
<sequence length="157" mass="17870">MDDEKEEIIIDTTKYSENFSEDSFWKKIKKFGKKAGVSVIYVALLLFYTLQKPTTPVWAKTVIIGALGYFILPIDLIPDLLPGGYTDDFSGLFGALVTVSMFIDEEVKLNAKERIRIWFGESAISDTDLVDDKLNKKTDQDEQDKDENKGKDEDEDK</sequence>
<dbReference type="AlphaFoldDB" id="A0AAX0RRK8"/>
<keyword evidence="2" id="KW-0812">Transmembrane</keyword>
<dbReference type="GO" id="GO:0012505">
    <property type="term" value="C:endomembrane system"/>
    <property type="evidence" value="ECO:0007669"/>
    <property type="project" value="UniProtKB-SubCell"/>
</dbReference>
<keyword evidence="3" id="KW-1133">Transmembrane helix</keyword>
<evidence type="ECO:0000256" key="5">
    <source>
        <dbReference type="SAM" id="MobiDB-lite"/>
    </source>
</evidence>
<comment type="caution">
    <text evidence="7">The sequence shown here is derived from an EMBL/GenBank/DDBJ whole genome shotgun (WGS) entry which is preliminary data.</text>
</comment>
<evidence type="ECO:0000256" key="3">
    <source>
        <dbReference type="ARBA" id="ARBA00022989"/>
    </source>
</evidence>
<feature type="domain" description="DUF1232" evidence="6">
    <location>
        <begin position="59"/>
        <end position="89"/>
    </location>
</feature>
<keyword evidence="4" id="KW-0472">Membrane</keyword>
<dbReference type="InterPro" id="IPR010652">
    <property type="entry name" value="DUF1232"/>
</dbReference>
<feature type="region of interest" description="Disordered" evidence="5">
    <location>
        <begin position="134"/>
        <end position="157"/>
    </location>
</feature>
<evidence type="ECO:0000256" key="1">
    <source>
        <dbReference type="ARBA" id="ARBA00004127"/>
    </source>
</evidence>
<evidence type="ECO:0000313" key="8">
    <source>
        <dbReference type="Proteomes" id="UP000220106"/>
    </source>
</evidence>
<reference evidence="7 8" key="1">
    <citation type="submission" date="2017-09" db="EMBL/GenBank/DDBJ databases">
        <title>Large-scale bioinformatics analysis of Bacillus genomes uncovers conserved roles of natural products in bacterial physiology.</title>
        <authorList>
            <consortium name="Agbiome Team Llc"/>
            <person name="Bleich R.M."/>
            <person name="Kirk G.J."/>
            <person name="Santa Maria K.C."/>
            <person name="Allen S.E."/>
            <person name="Farag S."/>
            <person name="Shank E.A."/>
            <person name="Bowers A."/>
        </authorList>
    </citation>
    <scope>NUCLEOTIDE SEQUENCE [LARGE SCALE GENOMIC DNA]</scope>
    <source>
        <strain evidence="7 8">AFS003229</strain>
    </source>
</reference>
<dbReference type="Proteomes" id="UP000220106">
    <property type="component" value="Unassembled WGS sequence"/>
</dbReference>
<evidence type="ECO:0000256" key="4">
    <source>
        <dbReference type="ARBA" id="ARBA00023136"/>
    </source>
</evidence>
<evidence type="ECO:0000259" key="6">
    <source>
        <dbReference type="Pfam" id="PF06803"/>
    </source>
</evidence>
<dbReference type="Pfam" id="PF06803">
    <property type="entry name" value="DUF1232"/>
    <property type="match status" value="1"/>
</dbReference>
<dbReference type="EMBL" id="NUEQ01000025">
    <property type="protein sequence ID" value="PEJ32289.1"/>
    <property type="molecule type" value="Genomic_DNA"/>
</dbReference>
<accession>A0AAX0RRK8</accession>
<protein>
    <recommendedName>
        <fullName evidence="6">DUF1232 domain-containing protein</fullName>
    </recommendedName>
</protein>
<gene>
    <name evidence="7" type="ORF">CN689_14260</name>
</gene>